<evidence type="ECO:0000256" key="1">
    <source>
        <dbReference type="SAM" id="MobiDB-lite"/>
    </source>
</evidence>
<feature type="compositionally biased region" description="Low complexity" evidence="1">
    <location>
        <begin position="376"/>
        <end position="387"/>
    </location>
</feature>
<gene>
    <name evidence="3" type="ORF">Pen02_79860</name>
</gene>
<feature type="domain" description="Hint" evidence="2">
    <location>
        <begin position="2130"/>
        <end position="2226"/>
    </location>
</feature>
<dbReference type="InterPro" id="IPR003587">
    <property type="entry name" value="Hint_dom_N"/>
</dbReference>
<dbReference type="NCBIfam" id="TIGR03696">
    <property type="entry name" value="Rhs_assc_core"/>
    <property type="match status" value="1"/>
</dbReference>
<dbReference type="InterPro" id="IPR022385">
    <property type="entry name" value="Rhs_assc_core"/>
</dbReference>
<evidence type="ECO:0000313" key="3">
    <source>
        <dbReference type="EMBL" id="GIG93050.1"/>
    </source>
</evidence>
<dbReference type="Proteomes" id="UP000646749">
    <property type="component" value="Unassembled WGS sequence"/>
</dbReference>
<feature type="region of interest" description="Disordered" evidence="1">
    <location>
        <begin position="1986"/>
        <end position="2032"/>
    </location>
</feature>
<feature type="region of interest" description="Disordered" evidence="1">
    <location>
        <begin position="1"/>
        <end position="41"/>
    </location>
</feature>
<proteinExistence type="predicted"/>
<dbReference type="Pfam" id="PF07591">
    <property type="entry name" value="PT-HINT"/>
    <property type="match status" value="1"/>
</dbReference>
<dbReference type="SUPFAM" id="SSF51294">
    <property type="entry name" value="Hedgehog/intein (Hint) domain"/>
    <property type="match status" value="1"/>
</dbReference>
<feature type="region of interest" description="Disordered" evidence="1">
    <location>
        <begin position="128"/>
        <end position="182"/>
    </location>
</feature>
<dbReference type="Pfam" id="PF05593">
    <property type="entry name" value="RHS_repeat"/>
    <property type="match status" value="1"/>
</dbReference>
<dbReference type="CDD" id="cd00081">
    <property type="entry name" value="Hint"/>
    <property type="match status" value="1"/>
</dbReference>
<dbReference type="EMBL" id="BONW01000050">
    <property type="protein sequence ID" value="GIG93050.1"/>
    <property type="molecule type" value="Genomic_DNA"/>
</dbReference>
<feature type="region of interest" description="Disordered" evidence="1">
    <location>
        <begin position="367"/>
        <end position="395"/>
    </location>
</feature>
<dbReference type="SMART" id="SM00306">
    <property type="entry name" value="HintN"/>
    <property type="match status" value="1"/>
</dbReference>
<dbReference type="RefSeq" id="WP_203871356.1">
    <property type="nucleotide sequence ID" value="NZ_BONW01000050.1"/>
</dbReference>
<keyword evidence="4" id="KW-1185">Reference proteome</keyword>
<feature type="compositionally biased region" description="Gly residues" evidence="1">
    <location>
        <begin position="1997"/>
        <end position="2007"/>
    </location>
</feature>
<evidence type="ECO:0000259" key="2">
    <source>
        <dbReference type="SMART" id="SM00306"/>
    </source>
</evidence>
<dbReference type="Gene3D" id="2.170.16.10">
    <property type="entry name" value="Hedgehog/Intein (Hint) domain"/>
    <property type="match status" value="1"/>
</dbReference>
<protein>
    <recommendedName>
        <fullName evidence="2">Hint domain-containing protein</fullName>
    </recommendedName>
</protein>
<dbReference type="InterPro" id="IPR006141">
    <property type="entry name" value="Intein_N"/>
</dbReference>
<sequence>MFKQSPPWQRLTRQTDDGTARPAVPGAVPTGHPAVNDDHDPAAHRRAEAVSEVASVGAARAGVGARGRASARFRARLARSGWEAVVNGALSRWSGVAQALRPAPRSARVLVAGAVTAVTVASFLHVPPAAAAPPDRSARTAGQPDMGPPAPPAKGTAWPSKRAASAALPAPVWPKPGTARVTLPTASGQRAAASGGAQVPGLPIRVAPTPASGSLSEVSVEILDRTTAKGWRDGLLVRVKPVTPANATPVPMKVSIDYGGFRYAYGGNWGSRLRLWQLPTACAEQTPGSDDCRPKPLASVNNAAGGTVTADVVAAPAGALVALAAAPSGPEGDFTATPLAPSATWSSGGNTGDFTWSYPMRVPPSLGGPTPNLALSYSSSSTDGRSSADNNQPSWVGEGFEYTPGFIERSYVPCIDDMTDGNNSEKTGDLCWRSDNATMSLNGSGTELIFQEGKGWHARNENGAKIEKLPGASNGARGGEHWRVTTTDGVQYYFGLNNLAGQTSTTNSTWTVPVAGNHDNEECHSATGGFDDSFCTQAWRWNLDYVIDPRGNTTSYWYNTETNFYAKNMGEGDNVSYIRGGTLRQIDYGTWDRTLPNGTTSRSTIPTARVVFESANRCESDCGVHDATSWKDVPWDQDCASATADCDDNNSPTFWSTKRLEKVTTQVWDTTKTPAAFQDVDSWTLDHTYPPVGDGSEYAGMWLNSITRTGLVVNSGATGPTPLAPVSLPPVTFEPTSMPNRVLTAHNTSNNRNRIGNIVTETGAKIQITYKQPECTAGNTSEPHMNTKLCYPVIGPNPTNPTGPEIREWWHKYVVEKISEYDVRMIVDDTDHSAPAKHTHYTYLEEPAWHYADDDGLVKPKRKTWSQFRGYKAVETRVGEAPSQTLTVTTYLRGMHGDREAPSGGTRTVLVPASLGNETVQDEDQFAGMVREQVVYNGVDTKPVSKTVNVPWRSPALASRTINGDTVTARFTNTTITHTATALGTDGQAGWRTTRTQAAFHDTYGTLESLRDDGDTAKTGDEKCTTHHYNRNTGKNLTSTVKQTTVTALACGTNPASTADIISDTRNYYDGATSTDTPTTTGAITKVETLKDWTATTGTAWQTTATSTYDAFGRTLTATDVRENATTTTYTPDTGPVTKITTTTRDPNNGPAWTSSVDTRPYWGTPIKTTDPNGRVNELAYDPLGRITKVWKNGWDRANREGSPSVGFTYHYAPGRDAYPYTVTRTLHAGGNYRTLYEIFDGLLRPRQTQTEAVGGGRIVSDTRYDKAGRPEMTYAPHHELGTAEGGLWGKAEWHVPAVTKTVYDDASRPLAAIFLTSGSDDTSLFEKWRTTTVHTGDSTRVTPPDGGTPTTIVTDAQGRTVELREHTTTQGVNGPYQATRYTYNGKGQLVTVADPDDNEWTYTFDVKGRQVQAKDPDSGVVTSDYNDYNDLTKTTDARGEVLAYSYDLLGRKTGVYDDTVTPATKRAEWKYDKLSSGPTVRGQLTETIRYDPPGSANAYKMQIRAMNARYQPTSINYIIPAAEAAGLQGTWTFLPSYSLYDGTPTSSSHPAAGGLGAEAVTTVYHETTGLPVKLESNAIGVSGYVTNQQYTPFGEPYRTTRASTNADPVEDTVTYDEATRRIKRIDVKFGDAAENDVLSNRSYEHDPAGNVTSITESPYGGPVDIQCFRHDTLRRLTSAWTPKTSVNCETDPTVPNLGGPAPYWHDWTFDKVGNRLTETTHAAGGNTTRTYAVPTGGKDVARPHAVTSVTTQAPGQPAVVTNYSYDAAGNTTCRPTSSTANTCPPGANSQHLAWDAENRLTSISGDAPTAGSNIYDADGNRLLRRDATGTTLYLPNQEVRTEGATTTATRYYTFAGKLIASRTSTALNWTYTDHHGTQHTTINAASEAITTRRQTPYGTPRGTAPIWPNQKGFVGGDTDPSGLTHLGAREYDPAVGRFISVDPIQDLTDPQQWHGYAYGHNNPINFSDPSGLRDCDFADCNHDGSNKYPTNPGTPEYGGGAPGGGRLDPEDVPTYNPPPPPPTIHGYTVPKGGPDLAELARLVDGHKRYSPELEPMHIAGIIYDLCYPMQWGGAKIKCSMEFMMAVAATSSVTDPVARRAAIEAEAGSAYAGPKGILGGKGPRPSGCGLRSFAGNTHVLMADGTRKPIEDVRVGDQVLATDPETGEQGPRTVTALWVHEDQLVDLRLTDGTGVSTTEDHPFWNQSDRQWQEAQELDHGDLLLGVDGARLPVGGLLAATASRGTAYNLTIADIHTYYVLAGNTPVLVHNVGCGAEKWTSQGNLDAHFARHGEEMKFTSQAEYRYAAEDLMCVCGGRREGVLIKRDGNTRYFLDPASGEFGVASEKGIVTYYRPENPMAHFNNQPGALIP</sequence>
<dbReference type="InterPro" id="IPR050708">
    <property type="entry name" value="T6SS_VgrG/RHS"/>
</dbReference>
<dbReference type="PANTHER" id="PTHR32305:SF17">
    <property type="entry name" value="TRNA NUCLEASE WAPA"/>
    <property type="match status" value="1"/>
</dbReference>
<accession>A0ABQ4EEF9</accession>
<dbReference type="PROSITE" id="PS50817">
    <property type="entry name" value="INTEIN_N_TER"/>
    <property type="match status" value="1"/>
</dbReference>
<feature type="compositionally biased region" description="Low complexity" evidence="1">
    <location>
        <begin position="1126"/>
        <end position="1138"/>
    </location>
</feature>
<organism evidence="3 4">
    <name type="scientific">Plantactinospora endophytica</name>
    <dbReference type="NCBI Taxonomy" id="673535"/>
    <lineage>
        <taxon>Bacteria</taxon>
        <taxon>Bacillati</taxon>
        <taxon>Actinomycetota</taxon>
        <taxon>Actinomycetes</taxon>
        <taxon>Micromonosporales</taxon>
        <taxon>Micromonosporaceae</taxon>
        <taxon>Plantactinospora</taxon>
    </lineage>
</organism>
<dbReference type="InterPro" id="IPR006530">
    <property type="entry name" value="YD"/>
</dbReference>
<dbReference type="Gene3D" id="2.180.10.10">
    <property type="entry name" value="RHS repeat-associated core"/>
    <property type="match status" value="1"/>
</dbReference>
<dbReference type="InterPro" id="IPR036844">
    <property type="entry name" value="Hint_dom_sf"/>
</dbReference>
<feature type="compositionally biased region" description="Polar residues" evidence="1">
    <location>
        <begin position="1139"/>
        <end position="1157"/>
    </location>
</feature>
<dbReference type="PANTHER" id="PTHR32305">
    <property type="match status" value="1"/>
</dbReference>
<evidence type="ECO:0000313" key="4">
    <source>
        <dbReference type="Proteomes" id="UP000646749"/>
    </source>
</evidence>
<dbReference type="InterPro" id="IPR031325">
    <property type="entry name" value="RHS_repeat"/>
</dbReference>
<dbReference type="NCBIfam" id="TIGR01643">
    <property type="entry name" value="YD_repeat_2x"/>
    <property type="match status" value="2"/>
</dbReference>
<feature type="region of interest" description="Disordered" evidence="1">
    <location>
        <begin position="1126"/>
        <end position="1157"/>
    </location>
</feature>
<comment type="caution">
    <text evidence="3">The sequence shown here is derived from an EMBL/GenBank/DDBJ whole genome shotgun (WGS) entry which is preliminary data.</text>
</comment>
<name>A0ABQ4EEF9_9ACTN</name>
<reference evidence="3 4" key="1">
    <citation type="submission" date="2021-01" db="EMBL/GenBank/DDBJ databases">
        <title>Whole genome shotgun sequence of Plantactinospora endophytica NBRC 110450.</title>
        <authorList>
            <person name="Komaki H."/>
            <person name="Tamura T."/>
        </authorList>
    </citation>
    <scope>NUCLEOTIDE SEQUENCE [LARGE SCALE GENOMIC DNA]</scope>
    <source>
        <strain evidence="3 4">NBRC 110450</strain>
    </source>
</reference>